<feature type="chain" id="PRO_5005199426" description="Extracellular membrane protein CFEM domain-containing protein" evidence="1">
    <location>
        <begin position="21"/>
        <end position="96"/>
    </location>
</feature>
<dbReference type="EMBL" id="LDEV01000980">
    <property type="protein sequence ID" value="KLJ12345.1"/>
    <property type="molecule type" value="Genomic_DNA"/>
</dbReference>
<sequence length="96" mass="10980">MKLSIAIPAILLSAPIGIFAHPPGVWEKCELSLRCQNDWECRQTYDCNQKALHHNPNYIFCNIGVWERNRCWVYATYPGAKMVRELGENGTEPVSD</sequence>
<keyword evidence="3" id="KW-1185">Reference proteome</keyword>
<dbReference type="AlphaFoldDB" id="A0A0H1BM30"/>
<proteinExistence type="predicted"/>
<comment type="caution">
    <text evidence="2">The sequence shown here is derived from an EMBL/GenBank/DDBJ whole genome shotgun (WGS) entry which is preliminary data.</text>
</comment>
<feature type="signal peptide" evidence="1">
    <location>
        <begin position="1"/>
        <end position="20"/>
    </location>
</feature>
<dbReference type="Proteomes" id="UP000053573">
    <property type="component" value="Unassembled WGS sequence"/>
</dbReference>
<evidence type="ECO:0008006" key="4">
    <source>
        <dbReference type="Google" id="ProtNLM"/>
    </source>
</evidence>
<evidence type="ECO:0000256" key="1">
    <source>
        <dbReference type="SAM" id="SignalP"/>
    </source>
</evidence>
<name>A0A0H1BM30_9EURO</name>
<reference evidence="3" key="1">
    <citation type="journal article" date="2015" name="PLoS Genet.">
        <title>The dynamic genome and transcriptome of the human fungal pathogen Blastomyces and close relative Emmonsia.</title>
        <authorList>
            <person name="Munoz J.F."/>
            <person name="Gauthier G.M."/>
            <person name="Desjardins C.A."/>
            <person name="Gallo J.E."/>
            <person name="Holder J."/>
            <person name="Sullivan T.D."/>
            <person name="Marty A.J."/>
            <person name="Carmen J.C."/>
            <person name="Chen Z."/>
            <person name="Ding L."/>
            <person name="Gujja S."/>
            <person name="Magrini V."/>
            <person name="Misas E."/>
            <person name="Mitreva M."/>
            <person name="Priest M."/>
            <person name="Saif S."/>
            <person name="Whiston E.A."/>
            <person name="Young S."/>
            <person name="Zeng Q."/>
            <person name="Goldman W.E."/>
            <person name="Mardis E.R."/>
            <person name="Taylor J.W."/>
            <person name="McEwen J.G."/>
            <person name="Clay O.K."/>
            <person name="Klein B.S."/>
            <person name="Cuomo C.A."/>
        </authorList>
    </citation>
    <scope>NUCLEOTIDE SEQUENCE [LARGE SCALE GENOMIC DNA]</scope>
    <source>
        <strain evidence="3">UAMH 139</strain>
    </source>
</reference>
<evidence type="ECO:0000313" key="2">
    <source>
        <dbReference type="EMBL" id="KLJ12345.1"/>
    </source>
</evidence>
<keyword evidence="1" id="KW-0732">Signal</keyword>
<accession>A0A0H1BM30</accession>
<dbReference type="OrthoDB" id="4188586at2759"/>
<gene>
    <name evidence="2" type="ORF">EMPG_12598</name>
</gene>
<evidence type="ECO:0000313" key="3">
    <source>
        <dbReference type="Proteomes" id="UP000053573"/>
    </source>
</evidence>
<protein>
    <recommendedName>
        <fullName evidence="4">Extracellular membrane protein CFEM domain-containing protein</fullName>
    </recommendedName>
</protein>
<organism evidence="2 3">
    <name type="scientific">Blastomyces silverae</name>
    <dbReference type="NCBI Taxonomy" id="2060906"/>
    <lineage>
        <taxon>Eukaryota</taxon>
        <taxon>Fungi</taxon>
        <taxon>Dikarya</taxon>
        <taxon>Ascomycota</taxon>
        <taxon>Pezizomycotina</taxon>
        <taxon>Eurotiomycetes</taxon>
        <taxon>Eurotiomycetidae</taxon>
        <taxon>Onygenales</taxon>
        <taxon>Ajellomycetaceae</taxon>
        <taxon>Blastomyces</taxon>
    </lineage>
</organism>